<dbReference type="InterPro" id="IPR022398">
    <property type="entry name" value="Peptidase_S8_His-AS"/>
</dbReference>
<dbReference type="PRINTS" id="PR00723">
    <property type="entry name" value="SUBTILISIN"/>
</dbReference>
<evidence type="ECO:0000256" key="2">
    <source>
        <dbReference type="ARBA" id="ARBA00022670"/>
    </source>
</evidence>
<evidence type="ECO:0000259" key="12">
    <source>
        <dbReference type="PROSITE" id="PS50853"/>
    </source>
</evidence>
<evidence type="ECO:0000256" key="9">
    <source>
        <dbReference type="RuleBase" id="RU003355"/>
    </source>
</evidence>
<gene>
    <name evidence="13" type="ORF">Rhola_00009430</name>
</gene>
<dbReference type="InterPro" id="IPR003961">
    <property type="entry name" value="FN3_dom"/>
</dbReference>
<protein>
    <submittedName>
        <fullName evidence="13">Subtilisin-like serine protease</fullName>
        <ecNumber evidence="13">3.4.21.-</ecNumber>
    </submittedName>
</protein>
<dbReference type="eggNOG" id="COG1404">
    <property type="taxonomic scope" value="Bacteria"/>
</dbReference>
<dbReference type="PROSITE" id="PS51892">
    <property type="entry name" value="SUBTILASE"/>
    <property type="match status" value="1"/>
</dbReference>
<dbReference type="InterPro" id="IPR013783">
    <property type="entry name" value="Ig-like_fold"/>
</dbReference>
<keyword evidence="3 8" id="KW-0378">Hydrolase</keyword>
<dbReference type="CDD" id="cd00063">
    <property type="entry name" value="FN3"/>
    <property type="match status" value="2"/>
</dbReference>
<evidence type="ECO:0000256" key="5">
    <source>
        <dbReference type="ARBA" id="ARBA00023295"/>
    </source>
</evidence>
<evidence type="ECO:0000256" key="11">
    <source>
        <dbReference type="SAM" id="SignalP"/>
    </source>
</evidence>
<dbReference type="InterPro" id="IPR023827">
    <property type="entry name" value="Peptidase_S8_Asp-AS"/>
</dbReference>
<evidence type="ECO:0000256" key="4">
    <source>
        <dbReference type="ARBA" id="ARBA00022825"/>
    </source>
</evidence>
<dbReference type="SMART" id="SM00060">
    <property type="entry name" value="FN3"/>
    <property type="match status" value="2"/>
</dbReference>
<keyword evidence="5" id="KW-0326">Glycosidase</keyword>
<keyword evidence="11" id="KW-0732">Signal</keyword>
<evidence type="ECO:0000256" key="7">
    <source>
        <dbReference type="PIRSR" id="PIRSR615500-1"/>
    </source>
</evidence>
<feature type="domain" description="Fibronectin type-III" evidence="12">
    <location>
        <begin position="145"/>
        <end position="237"/>
    </location>
</feature>
<dbReference type="EC" id="3.4.21.-" evidence="13"/>
<dbReference type="PATRIC" id="fig|529884.3.peg.905"/>
<dbReference type="GO" id="GO:0016798">
    <property type="term" value="F:hydrolase activity, acting on glycosyl bonds"/>
    <property type="evidence" value="ECO:0007669"/>
    <property type="project" value="UniProtKB-KW"/>
</dbReference>
<proteinExistence type="inferred from homology"/>
<dbReference type="Gene3D" id="3.40.50.200">
    <property type="entry name" value="Peptidase S8/S53 domain"/>
    <property type="match status" value="1"/>
</dbReference>
<dbReference type="PROSITE" id="PS00136">
    <property type="entry name" value="SUBTILASE_ASP"/>
    <property type="match status" value="1"/>
</dbReference>
<feature type="signal peptide" evidence="11">
    <location>
        <begin position="1"/>
        <end position="29"/>
    </location>
</feature>
<evidence type="ECO:0000256" key="6">
    <source>
        <dbReference type="ARBA" id="ARBA00023326"/>
    </source>
</evidence>
<dbReference type="Gene3D" id="2.60.40.10">
    <property type="entry name" value="Immunoglobulins"/>
    <property type="match status" value="2"/>
</dbReference>
<keyword evidence="2 8" id="KW-0645">Protease</keyword>
<dbReference type="SUPFAM" id="SSF49265">
    <property type="entry name" value="Fibronectin type III"/>
    <property type="match status" value="1"/>
</dbReference>
<organism evidence="13 14">
    <name type="scientific">Rhodoluna lacicola</name>
    <dbReference type="NCBI Taxonomy" id="529884"/>
    <lineage>
        <taxon>Bacteria</taxon>
        <taxon>Bacillati</taxon>
        <taxon>Actinomycetota</taxon>
        <taxon>Actinomycetes</taxon>
        <taxon>Micrococcales</taxon>
        <taxon>Microbacteriaceae</taxon>
        <taxon>Luna cluster</taxon>
        <taxon>Luna-1 subcluster</taxon>
        <taxon>Rhodoluna</taxon>
    </lineage>
</organism>
<dbReference type="EMBL" id="CP007490">
    <property type="protein sequence ID" value="AIC47743.1"/>
    <property type="molecule type" value="Genomic_DNA"/>
</dbReference>
<dbReference type="InterPro" id="IPR023828">
    <property type="entry name" value="Peptidase_S8_Ser-AS"/>
</dbReference>
<keyword evidence="14" id="KW-1185">Reference proteome</keyword>
<dbReference type="HOGENOM" id="CLU_456245_0_0_11"/>
<evidence type="ECO:0000256" key="10">
    <source>
        <dbReference type="SAM" id="MobiDB-lite"/>
    </source>
</evidence>
<feature type="active site" description="Charge relay system" evidence="7 8">
    <location>
        <position position="272"/>
    </location>
</feature>
<feature type="region of interest" description="Disordered" evidence="10">
    <location>
        <begin position="297"/>
        <end position="320"/>
    </location>
</feature>
<dbReference type="InterPro" id="IPR015500">
    <property type="entry name" value="Peptidase_S8_subtilisin-rel"/>
</dbReference>
<dbReference type="SUPFAM" id="SSF52743">
    <property type="entry name" value="Subtilisin-like"/>
    <property type="match status" value="1"/>
</dbReference>
<keyword evidence="4 8" id="KW-0720">Serine protease</keyword>
<dbReference type="Proteomes" id="UP000067708">
    <property type="component" value="Chromosome"/>
</dbReference>
<dbReference type="PROSITE" id="PS50853">
    <property type="entry name" value="FN3"/>
    <property type="match status" value="2"/>
</dbReference>
<dbReference type="Pfam" id="PF00041">
    <property type="entry name" value="fn3"/>
    <property type="match status" value="1"/>
</dbReference>
<dbReference type="PROSITE" id="PS00138">
    <property type="entry name" value="SUBTILASE_SER"/>
    <property type="match status" value="1"/>
</dbReference>
<dbReference type="PANTHER" id="PTHR43806:SF11">
    <property type="entry name" value="CEREVISIN-RELATED"/>
    <property type="match status" value="1"/>
</dbReference>
<evidence type="ECO:0000256" key="8">
    <source>
        <dbReference type="PROSITE-ProRule" id="PRU01240"/>
    </source>
</evidence>
<dbReference type="GO" id="GO:0004252">
    <property type="term" value="F:serine-type endopeptidase activity"/>
    <property type="evidence" value="ECO:0007669"/>
    <property type="project" value="UniProtKB-UniRule"/>
</dbReference>
<keyword evidence="6" id="KW-0624">Polysaccharide degradation</keyword>
<keyword evidence="6" id="KW-0119">Carbohydrate metabolism</keyword>
<dbReference type="GO" id="GO:0000272">
    <property type="term" value="P:polysaccharide catabolic process"/>
    <property type="evidence" value="ECO:0007669"/>
    <property type="project" value="UniProtKB-KW"/>
</dbReference>
<dbReference type="KEGG" id="rla:Rhola_00009430"/>
<dbReference type="OrthoDB" id="9813435at2"/>
<evidence type="ECO:0000313" key="13">
    <source>
        <dbReference type="EMBL" id="AIC47743.1"/>
    </source>
</evidence>
<accession>A0A060JME2</accession>
<sequence length="598" mass="61208">MSKSSRLISSILATVVAVSLISPAQVANAATITAASAVRSVVATDAWNSASPKTPRARISWIRPASTYGATVAGYKIEASKNKTTWKTIVSNTRSTATTALVSSGLTAGSQTFFRVSAITKKGSSLKTGKPSSVVSRTLTTAPQAPALLGLTKRTFATSSHVVRWVPQTADQRGSVATSYKVTARTSTGLESTCSAVALNYCTLGGLASGVSYSISLTAKNSRGSEVNVDEFQAQDADISLQWYLGTEHGIAATRAWTATRGSSSVVVAVLDSGITAHDEFSGQLVDGYDFVSDAAKSGDGDGRDVDPTDPGDGLGADSSSWHGTHVAGIIGAKSDSVGISGIAPNAKIQPIRVLGVQGEGSSVDLALAIRWAAGQDLNGFVINGETLADIPVNKTPAKVINMSMAFQPRAGTFDFALCPFFVQAAVDYAQSRGVTLVAAAGNGDTAFNPVDNARVYPTNCAGPLSVGSVGFTGDVAFYSNFGVDVVAPGGDQRAAGLAPAGSSGMIYSTSNSGLIAASEPNYRLEQGTSMAAPVAAGIIALMYSLRPNIDVKIVWEALKASVRPFPAGSKCAADPNRCGLGTLNAATALEALIAITG</sequence>
<feature type="chain" id="PRO_5001583970" evidence="11">
    <location>
        <begin position="30"/>
        <end position="598"/>
    </location>
</feature>
<feature type="active site" description="Charge relay system" evidence="7 8">
    <location>
        <position position="323"/>
    </location>
</feature>
<evidence type="ECO:0000256" key="3">
    <source>
        <dbReference type="ARBA" id="ARBA00022801"/>
    </source>
</evidence>
<dbReference type="RefSeq" id="WP_051636283.1">
    <property type="nucleotide sequence ID" value="NZ_CP007490.1"/>
</dbReference>
<dbReference type="InterPro" id="IPR000209">
    <property type="entry name" value="Peptidase_S8/S53_dom"/>
</dbReference>
<feature type="compositionally biased region" description="Basic and acidic residues" evidence="10">
    <location>
        <begin position="297"/>
        <end position="307"/>
    </location>
</feature>
<comment type="similarity">
    <text evidence="1 8 9">Belongs to the peptidase S8 family.</text>
</comment>
<dbReference type="PANTHER" id="PTHR43806">
    <property type="entry name" value="PEPTIDASE S8"/>
    <property type="match status" value="1"/>
</dbReference>
<evidence type="ECO:0000313" key="14">
    <source>
        <dbReference type="Proteomes" id="UP000067708"/>
    </source>
</evidence>
<dbReference type="InterPro" id="IPR036852">
    <property type="entry name" value="Peptidase_S8/S53_dom_sf"/>
</dbReference>
<feature type="domain" description="Fibronectin type-III" evidence="12">
    <location>
        <begin position="37"/>
        <end position="144"/>
    </location>
</feature>
<reference evidence="13 14" key="1">
    <citation type="journal article" date="2014" name="Int. J. Syst. Evol. Microbiol.">
        <title>Rhodoluna lacicola gen. nov., sp. nov., a planktonic freshwater bacterium with stream-lined genome.</title>
        <authorList>
            <person name="Hahn M."/>
            <person name="Schmidt J."/>
            <person name="Taipale S.J."/>
            <person name="Doolittle W.F."/>
            <person name="Koll U."/>
        </authorList>
    </citation>
    <scope>NUCLEOTIDE SEQUENCE [LARGE SCALE GENOMIC DNA]</scope>
    <source>
        <strain evidence="13 14">MWH-Ta8</strain>
    </source>
</reference>
<feature type="active site" description="Charge relay system" evidence="7 8">
    <location>
        <position position="530"/>
    </location>
</feature>
<dbReference type="InterPro" id="IPR036116">
    <property type="entry name" value="FN3_sf"/>
</dbReference>
<dbReference type="InterPro" id="IPR050131">
    <property type="entry name" value="Peptidase_S8_subtilisin-like"/>
</dbReference>
<dbReference type="AlphaFoldDB" id="A0A060JME2"/>
<dbReference type="PROSITE" id="PS00137">
    <property type="entry name" value="SUBTILASE_HIS"/>
    <property type="match status" value="1"/>
</dbReference>
<dbReference type="Pfam" id="PF00082">
    <property type="entry name" value="Peptidase_S8"/>
    <property type="match status" value="1"/>
</dbReference>
<dbReference type="STRING" id="529884.Rhola_00009430"/>
<dbReference type="GO" id="GO:0006508">
    <property type="term" value="P:proteolysis"/>
    <property type="evidence" value="ECO:0007669"/>
    <property type="project" value="UniProtKB-KW"/>
</dbReference>
<name>A0A060JME2_9MICO</name>
<evidence type="ECO:0000256" key="1">
    <source>
        <dbReference type="ARBA" id="ARBA00011073"/>
    </source>
</evidence>